<feature type="domain" description="EthD" evidence="1">
    <location>
        <begin position="11"/>
        <end position="97"/>
    </location>
</feature>
<evidence type="ECO:0000259" key="1">
    <source>
        <dbReference type="Pfam" id="PF07110"/>
    </source>
</evidence>
<dbReference type="Proteomes" id="UP000034189">
    <property type="component" value="Chromosome"/>
</dbReference>
<evidence type="ECO:0000313" key="2">
    <source>
        <dbReference type="EMBL" id="AKG35800.1"/>
    </source>
</evidence>
<dbReference type="Pfam" id="PF07110">
    <property type="entry name" value="EthD"/>
    <property type="match status" value="1"/>
</dbReference>
<name>A0A0F7FBZ0_PAEDU</name>
<reference evidence="2 3" key="2">
    <citation type="journal article" date="2016" name="Genome Announc.">
        <title>Genome Sequence of a Gram-Positive Diazotroph, Paenibacillus durus Type Strain ATCC 35681.</title>
        <authorList>
            <person name="Halim M.A."/>
            <person name="Rahman A.Y."/>
            <person name="Sim K.S."/>
            <person name="Yam H.C."/>
            <person name="Rahim A.A."/>
            <person name="Ghazali A.H."/>
            <person name="Najimudin N."/>
        </authorList>
    </citation>
    <scope>NUCLEOTIDE SEQUENCE [LARGE SCALE GENOMIC DNA]</scope>
    <source>
        <strain evidence="2 3">ATCC 35681</strain>
    </source>
</reference>
<protein>
    <recommendedName>
        <fullName evidence="1">EthD domain-containing protein</fullName>
    </recommendedName>
</protein>
<dbReference type="EMBL" id="CP011114">
    <property type="protein sequence ID" value="AKG35800.1"/>
    <property type="molecule type" value="Genomic_DNA"/>
</dbReference>
<dbReference type="Gene3D" id="3.30.70.100">
    <property type="match status" value="1"/>
</dbReference>
<dbReference type="PATRIC" id="fig|1333534.5.peg.3405"/>
<dbReference type="NCBIfam" id="TIGR02118">
    <property type="entry name" value="EthD family reductase"/>
    <property type="match status" value="1"/>
</dbReference>
<dbReference type="OrthoDB" id="2613214at2"/>
<evidence type="ECO:0000313" key="3">
    <source>
        <dbReference type="Proteomes" id="UP000034189"/>
    </source>
</evidence>
<dbReference type="GO" id="GO:0016491">
    <property type="term" value="F:oxidoreductase activity"/>
    <property type="evidence" value="ECO:0007669"/>
    <property type="project" value="InterPro"/>
</dbReference>
<reference evidence="2 3" key="1">
    <citation type="submission" date="2015-03" db="EMBL/GenBank/DDBJ databases">
        <authorList>
            <person name="Abdul Halim M."/>
        </authorList>
    </citation>
    <scope>NUCLEOTIDE SEQUENCE [LARGE SCALE GENOMIC DNA]</scope>
    <source>
        <strain evidence="2 3">ATCC 35681</strain>
    </source>
</reference>
<dbReference type="HOGENOM" id="CLU_115019_2_1_9"/>
<proteinExistence type="predicted"/>
<organism evidence="2 3">
    <name type="scientific">Paenibacillus durus ATCC 35681</name>
    <dbReference type="NCBI Taxonomy" id="1333534"/>
    <lineage>
        <taxon>Bacteria</taxon>
        <taxon>Bacillati</taxon>
        <taxon>Bacillota</taxon>
        <taxon>Bacilli</taxon>
        <taxon>Bacillales</taxon>
        <taxon>Paenibacillaceae</taxon>
        <taxon>Paenibacillus</taxon>
    </lineage>
</organism>
<dbReference type="AlphaFoldDB" id="A0A0F7FBZ0"/>
<dbReference type="SUPFAM" id="SSF54909">
    <property type="entry name" value="Dimeric alpha+beta barrel"/>
    <property type="match status" value="1"/>
</dbReference>
<gene>
    <name evidence="2" type="ORF">VK70_15465</name>
</gene>
<dbReference type="InterPro" id="IPR011008">
    <property type="entry name" value="Dimeric_a/b-barrel"/>
</dbReference>
<accession>A0A0F7FBZ0</accession>
<dbReference type="InterPro" id="IPR009799">
    <property type="entry name" value="EthD_dom"/>
</dbReference>
<dbReference type="RefSeq" id="WP_025696370.1">
    <property type="nucleotide sequence ID" value="NZ_ASQQ01000438.1"/>
</dbReference>
<sequence length="111" mass="12963">MIKVMAFLTKKDGMNTRDLIEYYENQHVPLITRLAPIPSVYKRNYILRKDDSSTKDDFDIVTELVFPDRGAYEAWVAKMYAPHSGVAEDELNFLDRSRTRSYVVEEHVTSE</sequence>